<accession>A0A840HS26</accession>
<keyword evidence="3" id="KW-1185">Reference proteome</keyword>
<evidence type="ECO:0000313" key="2">
    <source>
        <dbReference type="EMBL" id="MBB4640419.1"/>
    </source>
</evidence>
<gene>
    <name evidence="2" type="ORF">HNQ99_000707</name>
</gene>
<reference evidence="2 3" key="1">
    <citation type="submission" date="2020-08" db="EMBL/GenBank/DDBJ databases">
        <title>Genomic Encyclopedia of Type Strains, Phase IV (KMG-IV): sequencing the most valuable type-strain genomes for metagenomic binning, comparative biology and taxonomic classification.</title>
        <authorList>
            <person name="Goeker M."/>
        </authorList>
    </citation>
    <scope>NUCLEOTIDE SEQUENCE [LARGE SCALE GENOMIC DNA]</scope>
    <source>
        <strain evidence="2 3">DSM 7465</strain>
    </source>
</reference>
<organism evidence="2 3">
    <name type="scientific">Rhizorhapis suberifaciens</name>
    <name type="common">corky root of lettuce</name>
    <dbReference type="NCBI Taxonomy" id="13656"/>
    <lineage>
        <taxon>Bacteria</taxon>
        <taxon>Pseudomonadati</taxon>
        <taxon>Pseudomonadota</taxon>
        <taxon>Alphaproteobacteria</taxon>
        <taxon>Sphingomonadales</taxon>
        <taxon>Sphingomonadaceae</taxon>
        <taxon>Rhizorhapis</taxon>
    </lineage>
</organism>
<dbReference type="RefSeq" id="WP_184474257.1">
    <property type="nucleotide sequence ID" value="NZ_JACHOV010000002.1"/>
</dbReference>
<name>A0A840HS26_9SPHN</name>
<dbReference type="Pfam" id="PF02698">
    <property type="entry name" value="DUF218"/>
    <property type="match status" value="1"/>
</dbReference>
<evidence type="ECO:0000259" key="1">
    <source>
        <dbReference type="Pfam" id="PF02698"/>
    </source>
</evidence>
<feature type="domain" description="DUF218" evidence="1">
    <location>
        <begin position="35"/>
        <end position="149"/>
    </location>
</feature>
<dbReference type="InterPro" id="IPR003848">
    <property type="entry name" value="DUF218"/>
</dbReference>
<proteinExistence type="predicted"/>
<evidence type="ECO:0000313" key="3">
    <source>
        <dbReference type="Proteomes" id="UP000575068"/>
    </source>
</evidence>
<comment type="caution">
    <text evidence="2">The sequence shown here is derived from an EMBL/GenBank/DDBJ whole genome shotgun (WGS) entry which is preliminary data.</text>
</comment>
<dbReference type="CDD" id="cd06259">
    <property type="entry name" value="YdcF-like"/>
    <property type="match status" value="1"/>
</dbReference>
<dbReference type="Proteomes" id="UP000575068">
    <property type="component" value="Unassembled WGS sequence"/>
</dbReference>
<dbReference type="AlphaFoldDB" id="A0A840HS26"/>
<dbReference type="EMBL" id="JACHOV010000002">
    <property type="protein sequence ID" value="MBB4640419.1"/>
    <property type="molecule type" value="Genomic_DNA"/>
</dbReference>
<protein>
    <submittedName>
        <fullName evidence="2">Uncharacterized SAM-binding protein YcdF (DUF218 family)</fullName>
    </submittedName>
</protein>
<sequence length="177" mass="19832">MIRRFVSFLLLAWLLGFAWFALLLPQPLGPARKTDAIVVLTGAPGRIGRGLELIEARAAHAMLISGVDRDVRPSELALAYDAPERLFECCVTLGHEAVDTRSNGIETAHWIERRKFKSVRLITTDWHMRRARFELDQALSSGVTIEADAVSSRPSLSMLFKEYNKYLLRRAAGLLGI</sequence>